<keyword evidence="6" id="KW-0067">ATP-binding</keyword>
<evidence type="ECO:0000313" key="8">
    <source>
        <dbReference type="EMBL" id="PIZ17085.1"/>
    </source>
</evidence>
<evidence type="ECO:0000256" key="3">
    <source>
        <dbReference type="ARBA" id="ARBA00020776"/>
    </source>
</evidence>
<dbReference type="Pfam" id="PF16193">
    <property type="entry name" value="AAA_assoc_2"/>
    <property type="match status" value="1"/>
</dbReference>
<dbReference type="PANTHER" id="PTHR13779">
    <property type="entry name" value="WERNER HELICASE-INTERACTING PROTEIN 1 FAMILY MEMBER"/>
    <property type="match status" value="1"/>
</dbReference>
<dbReference type="Gene3D" id="3.40.50.300">
    <property type="entry name" value="P-loop containing nucleotide triphosphate hydrolases"/>
    <property type="match status" value="1"/>
</dbReference>
<dbReference type="InterPro" id="IPR032423">
    <property type="entry name" value="AAA_assoc_2"/>
</dbReference>
<proteinExistence type="inferred from homology"/>
<name>A0A2M7SC30_9BACT</name>
<keyword evidence="5" id="KW-0547">Nucleotide-binding</keyword>
<comment type="function">
    <text evidence="1">DNA-dependent ATPase that plays important roles in cellular responses to stalled DNA replication processes.</text>
</comment>
<dbReference type="Gene3D" id="1.10.8.60">
    <property type="match status" value="1"/>
</dbReference>
<dbReference type="Proteomes" id="UP000229307">
    <property type="component" value="Unassembled WGS sequence"/>
</dbReference>
<dbReference type="CDD" id="cd00009">
    <property type="entry name" value="AAA"/>
    <property type="match status" value="1"/>
</dbReference>
<dbReference type="GO" id="GO:0008047">
    <property type="term" value="F:enzyme activator activity"/>
    <property type="evidence" value="ECO:0007669"/>
    <property type="project" value="TreeGrafter"/>
</dbReference>
<dbReference type="InterPro" id="IPR003593">
    <property type="entry name" value="AAA+_ATPase"/>
</dbReference>
<dbReference type="GO" id="GO:0006261">
    <property type="term" value="P:DNA-templated DNA replication"/>
    <property type="evidence" value="ECO:0007669"/>
    <property type="project" value="TreeGrafter"/>
</dbReference>
<dbReference type="GO" id="GO:0017116">
    <property type="term" value="F:single-stranded DNA helicase activity"/>
    <property type="evidence" value="ECO:0007669"/>
    <property type="project" value="TreeGrafter"/>
</dbReference>
<dbReference type="CDD" id="cd18139">
    <property type="entry name" value="HLD_clamp_RarA"/>
    <property type="match status" value="1"/>
</dbReference>
<dbReference type="InterPro" id="IPR003959">
    <property type="entry name" value="ATPase_AAA_core"/>
</dbReference>
<evidence type="ECO:0000256" key="2">
    <source>
        <dbReference type="ARBA" id="ARBA00008959"/>
    </source>
</evidence>
<dbReference type="InterPro" id="IPR027417">
    <property type="entry name" value="P-loop_NTPase"/>
</dbReference>
<dbReference type="InterPro" id="IPR051314">
    <property type="entry name" value="AAA_ATPase_RarA/MGS1/WRNIP1"/>
</dbReference>
<evidence type="ECO:0000313" key="9">
    <source>
        <dbReference type="Proteomes" id="UP000229307"/>
    </source>
</evidence>
<sequence length="433" mass="47789">MEEEKELFEKTGFEEPLASRMRPDVLEDFAGQEHIIGSGKLLRRAIESDRLGSLIFFGPPGTGKTALARIIAKKTGAYFISINAVTSGVAEIREAVLEARKRRGMGRRTMLFIDEIHRFNKLQQDALLPDVENGTVVLIGTTVENPYFTVSQALISRSRIFEFKVLSHEEMRAILERTLYDKEKGLGRYNTEISADAMDYLISAADGDARQALNALDLAVITTKPLNGKVVIDAETIRESIQKKVAYDRDGDAHYDTISAFIKSMRGSDPDAALYWLAKMLYAGEDPRFIARRIVICASEDVGNADPQALVLAAAALQSVLFIGMPEAKIPLAQAAVYIATAPKSNASYAAINSALEDVEKEETAGVPDHLKVAGYKGAQELGRGGYQYPHDPETAKKLKSGEIKQEYLGKGKKYYIPLESGYEAEIKKRMKK</sequence>
<dbReference type="Gene3D" id="1.10.3710.10">
    <property type="entry name" value="DNA polymerase III clamp loader subunits, C-terminal domain"/>
    <property type="match status" value="1"/>
</dbReference>
<dbReference type="PANTHER" id="PTHR13779:SF7">
    <property type="entry name" value="ATPASE WRNIP1"/>
    <property type="match status" value="1"/>
</dbReference>
<dbReference type="FunFam" id="1.20.272.10:FF:000001">
    <property type="entry name" value="Putative AAA family ATPase"/>
    <property type="match status" value="1"/>
</dbReference>
<dbReference type="SUPFAM" id="SSF52540">
    <property type="entry name" value="P-loop containing nucleoside triphosphate hydrolases"/>
    <property type="match status" value="1"/>
</dbReference>
<dbReference type="InterPro" id="IPR021886">
    <property type="entry name" value="MgsA_C"/>
</dbReference>
<comment type="caution">
    <text evidence="8">The sequence shown here is derived from an EMBL/GenBank/DDBJ whole genome shotgun (WGS) entry which is preliminary data.</text>
</comment>
<accession>A0A2M7SC30</accession>
<gene>
    <name evidence="8" type="ORF">COY52_05320</name>
</gene>
<keyword evidence="4" id="KW-0235">DNA replication</keyword>
<reference evidence="9" key="1">
    <citation type="submission" date="2017-09" db="EMBL/GenBank/DDBJ databases">
        <title>Depth-based differentiation of microbial function through sediment-hosted aquifers and enrichment of novel symbionts in the deep terrestrial subsurface.</title>
        <authorList>
            <person name="Probst A.J."/>
            <person name="Ladd B."/>
            <person name="Jarett J.K."/>
            <person name="Geller-Mcgrath D.E."/>
            <person name="Sieber C.M.K."/>
            <person name="Emerson J.B."/>
            <person name="Anantharaman K."/>
            <person name="Thomas B.C."/>
            <person name="Malmstrom R."/>
            <person name="Stieglmeier M."/>
            <person name="Klingl A."/>
            <person name="Woyke T."/>
            <person name="Ryan C.M."/>
            <person name="Banfield J.F."/>
        </authorList>
    </citation>
    <scope>NUCLEOTIDE SEQUENCE [LARGE SCALE GENOMIC DNA]</scope>
</reference>
<comment type="similarity">
    <text evidence="2">Belongs to the AAA ATPase family. RarA/MGS1/WRNIP1 subfamily.</text>
</comment>
<evidence type="ECO:0000256" key="6">
    <source>
        <dbReference type="ARBA" id="ARBA00022840"/>
    </source>
</evidence>
<dbReference type="Gene3D" id="1.20.272.10">
    <property type="match status" value="1"/>
</dbReference>
<evidence type="ECO:0000256" key="1">
    <source>
        <dbReference type="ARBA" id="ARBA00002393"/>
    </source>
</evidence>
<dbReference type="EMBL" id="PFMR01000143">
    <property type="protein sequence ID" value="PIZ17085.1"/>
    <property type="molecule type" value="Genomic_DNA"/>
</dbReference>
<dbReference type="SMART" id="SM00382">
    <property type="entry name" value="AAA"/>
    <property type="match status" value="1"/>
</dbReference>
<dbReference type="Pfam" id="PF00004">
    <property type="entry name" value="AAA"/>
    <property type="match status" value="1"/>
</dbReference>
<dbReference type="GO" id="GO:0016887">
    <property type="term" value="F:ATP hydrolysis activity"/>
    <property type="evidence" value="ECO:0007669"/>
    <property type="project" value="InterPro"/>
</dbReference>
<protein>
    <recommendedName>
        <fullName evidence="3">Replication-associated recombination protein A</fullName>
    </recommendedName>
</protein>
<dbReference type="GO" id="GO:0003677">
    <property type="term" value="F:DNA binding"/>
    <property type="evidence" value="ECO:0007669"/>
    <property type="project" value="InterPro"/>
</dbReference>
<dbReference type="GO" id="GO:0005524">
    <property type="term" value="F:ATP binding"/>
    <property type="evidence" value="ECO:0007669"/>
    <property type="project" value="UniProtKB-KW"/>
</dbReference>
<dbReference type="AlphaFoldDB" id="A0A2M7SC30"/>
<dbReference type="GO" id="GO:0000731">
    <property type="term" value="P:DNA synthesis involved in DNA repair"/>
    <property type="evidence" value="ECO:0007669"/>
    <property type="project" value="TreeGrafter"/>
</dbReference>
<dbReference type="Pfam" id="PF12002">
    <property type="entry name" value="MgsA_C"/>
    <property type="match status" value="1"/>
</dbReference>
<dbReference type="FunFam" id="3.40.50.300:FF:000137">
    <property type="entry name" value="Replication-associated recombination protein A"/>
    <property type="match status" value="1"/>
</dbReference>
<evidence type="ECO:0000256" key="5">
    <source>
        <dbReference type="ARBA" id="ARBA00022741"/>
    </source>
</evidence>
<feature type="domain" description="AAA+ ATPase" evidence="7">
    <location>
        <begin position="50"/>
        <end position="167"/>
    </location>
</feature>
<dbReference type="InterPro" id="IPR008921">
    <property type="entry name" value="DNA_pol3_clamp-load_cplx_C"/>
</dbReference>
<evidence type="ECO:0000259" key="7">
    <source>
        <dbReference type="SMART" id="SM00382"/>
    </source>
</evidence>
<evidence type="ECO:0000256" key="4">
    <source>
        <dbReference type="ARBA" id="ARBA00022705"/>
    </source>
</evidence>
<dbReference type="FunFam" id="1.10.8.60:FF:000029">
    <property type="entry name" value="Replication-associated recombination protein A"/>
    <property type="match status" value="1"/>
</dbReference>
<dbReference type="PRINTS" id="PR00830">
    <property type="entry name" value="ENDOLAPTASE"/>
</dbReference>
<dbReference type="SUPFAM" id="SSF48019">
    <property type="entry name" value="post-AAA+ oligomerization domain-like"/>
    <property type="match status" value="1"/>
</dbReference>
<organism evidence="8 9">
    <name type="scientific">Candidatus Desantisbacteria bacterium CG_4_10_14_0_8_um_filter_48_22</name>
    <dbReference type="NCBI Taxonomy" id="1974543"/>
    <lineage>
        <taxon>Bacteria</taxon>
        <taxon>Candidatus Desantisiibacteriota</taxon>
    </lineage>
</organism>